<comment type="caution">
    <text evidence="1">The sequence shown here is derived from an EMBL/GenBank/DDBJ whole genome shotgun (WGS) entry which is preliminary data.</text>
</comment>
<protein>
    <submittedName>
        <fullName evidence="1">Uncharacterized protein</fullName>
    </submittedName>
</protein>
<gene>
    <name evidence="1" type="ORF">Tcan_16733</name>
</gene>
<evidence type="ECO:0000313" key="1">
    <source>
        <dbReference type="EMBL" id="KHN77283.1"/>
    </source>
</evidence>
<proteinExistence type="predicted"/>
<accession>A0A0B2V6X5</accession>
<dbReference type="EMBL" id="JPKZ01002345">
    <property type="protein sequence ID" value="KHN77283.1"/>
    <property type="molecule type" value="Genomic_DNA"/>
</dbReference>
<keyword evidence="2" id="KW-1185">Reference proteome</keyword>
<dbReference type="AlphaFoldDB" id="A0A0B2V6X5"/>
<dbReference type="Proteomes" id="UP000031036">
    <property type="component" value="Unassembled WGS sequence"/>
</dbReference>
<organism evidence="1 2">
    <name type="scientific">Toxocara canis</name>
    <name type="common">Canine roundworm</name>
    <dbReference type="NCBI Taxonomy" id="6265"/>
    <lineage>
        <taxon>Eukaryota</taxon>
        <taxon>Metazoa</taxon>
        <taxon>Ecdysozoa</taxon>
        <taxon>Nematoda</taxon>
        <taxon>Chromadorea</taxon>
        <taxon>Rhabditida</taxon>
        <taxon>Spirurina</taxon>
        <taxon>Ascaridomorpha</taxon>
        <taxon>Ascaridoidea</taxon>
        <taxon>Toxocaridae</taxon>
        <taxon>Toxocara</taxon>
    </lineage>
</organism>
<name>A0A0B2V6X5_TOXCA</name>
<reference evidence="1 2" key="1">
    <citation type="submission" date="2014-11" db="EMBL/GenBank/DDBJ databases">
        <title>Genetic blueprint of the zoonotic pathogen Toxocara canis.</title>
        <authorList>
            <person name="Zhu X.-Q."/>
            <person name="Korhonen P.K."/>
            <person name="Cai H."/>
            <person name="Young N.D."/>
            <person name="Nejsum P."/>
            <person name="von Samson-Himmelstjerna G."/>
            <person name="Boag P.R."/>
            <person name="Tan P."/>
            <person name="Li Q."/>
            <person name="Min J."/>
            <person name="Yang Y."/>
            <person name="Wang X."/>
            <person name="Fang X."/>
            <person name="Hall R.S."/>
            <person name="Hofmann A."/>
            <person name="Sternberg P.W."/>
            <person name="Jex A.R."/>
            <person name="Gasser R.B."/>
        </authorList>
    </citation>
    <scope>NUCLEOTIDE SEQUENCE [LARGE SCALE GENOMIC DNA]</scope>
    <source>
        <strain evidence="1">PN_DK_2014</strain>
    </source>
</reference>
<evidence type="ECO:0000313" key="2">
    <source>
        <dbReference type="Proteomes" id="UP000031036"/>
    </source>
</evidence>
<sequence>MLASVVIHSPYHVLSCLPLYLALSMRPLNDEGRKLLIYGETGRWSSAVAREADGRVDLVSMGTEKQQSTVL</sequence>